<dbReference type="EMBL" id="BPLQ01000787">
    <property type="protein sequence ID" value="GIX74976.1"/>
    <property type="molecule type" value="Genomic_DNA"/>
</dbReference>
<feature type="compositionally biased region" description="Basic and acidic residues" evidence="1">
    <location>
        <begin position="23"/>
        <end position="32"/>
    </location>
</feature>
<dbReference type="Proteomes" id="UP001054837">
    <property type="component" value="Unassembled WGS sequence"/>
</dbReference>
<comment type="caution">
    <text evidence="2">The sequence shown here is derived from an EMBL/GenBank/DDBJ whole genome shotgun (WGS) entry which is preliminary data.</text>
</comment>
<organism evidence="2 3">
    <name type="scientific">Caerostris darwini</name>
    <dbReference type="NCBI Taxonomy" id="1538125"/>
    <lineage>
        <taxon>Eukaryota</taxon>
        <taxon>Metazoa</taxon>
        <taxon>Ecdysozoa</taxon>
        <taxon>Arthropoda</taxon>
        <taxon>Chelicerata</taxon>
        <taxon>Arachnida</taxon>
        <taxon>Araneae</taxon>
        <taxon>Araneomorphae</taxon>
        <taxon>Entelegynae</taxon>
        <taxon>Araneoidea</taxon>
        <taxon>Araneidae</taxon>
        <taxon>Caerostris</taxon>
    </lineage>
</organism>
<proteinExistence type="predicted"/>
<evidence type="ECO:0000256" key="1">
    <source>
        <dbReference type="SAM" id="MobiDB-lite"/>
    </source>
</evidence>
<dbReference type="AlphaFoldDB" id="A0AAV4MSJ1"/>
<name>A0AAV4MSJ1_9ARAC</name>
<reference evidence="2 3" key="1">
    <citation type="submission" date="2021-06" db="EMBL/GenBank/DDBJ databases">
        <title>Caerostris darwini draft genome.</title>
        <authorList>
            <person name="Kono N."/>
            <person name="Arakawa K."/>
        </authorList>
    </citation>
    <scope>NUCLEOTIDE SEQUENCE [LARGE SCALE GENOMIC DNA]</scope>
</reference>
<keyword evidence="3" id="KW-1185">Reference proteome</keyword>
<accession>A0AAV4MSJ1</accession>
<evidence type="ECO:0000313" key="2">
    <source>
        <dbReference type="EMBL" id="GIX74976.1"/>
    </source>
</evidence>
<evidence type="ECO:0000313" key="3">
    <source>
        <dbReference type="Proteomes" id="UP001054837"/>
    </source>
</evidence>
<protein>
    <submittedName>
        <fullName evidence="2">Uncharacterized protein</fullName>
    </submittedName>
</protein>
<feature type="region of interest" description="Disordered" evidence="1">
    <location>
        <begin position="23"/>
        <end position="72"/>
    </location>
</feature>
<sequence>MNPDDMLQLFQRFKKNSSEFRIPGENDRELRKAINGKRNREGVTPISPTPRSERPSKNMKGEEILREGDPSPAVFSNYPVEVPESDNLMRHVGGVTNAAWMPGAAT</sequence>
<feature type="compositionally biased region" description="Basic and acidic residues" evidence="1">
    <location>
        <begin position="51"/>
        <end position="69"/>
    </location>
</feature>
<gene>
    <name evidence="2" type="ORF">CDAR_248671</name>
</gene>